<organism evidence="1 2">
    <name type="scientific">Violaceomyces palustris</name>
    <dbReference type="NCBI Taxonomy" id="1673888"/>
    <lineage>
        <taxon>Eukaryota</taxon>
        <taxon>Fungi</taxon>
        <taxon>Dikarya</taxon>
        <taxon>Basidiomycota</taxon>
        <taxon>Ustilaginomycotina</taxon>
        <taxon>Ustilaginomycetes</taxon>
        <taxon>Violaceomycetales</taxon>
        <taxon>Violaceomycetaceae</taxon>
        <taxon>Violaceomyces</taxon>
    </lineage>
</organism>
<dbReference type="Proteomes" id="UP000245626">
    <property type="component" value="Unassembled WGS sequence"/>
</dbReference>
<proteinExistence type="predicted"/>
<evidence type="ECO:0000313" key="2">
    <source>
        <dbReference type="Proteomes" id="UP000245626"/>
    </source>
</evidence>
<evidence type="ECO:0000313" key="1">
    <source>
        <dbReference type="EMBL" id="PWN53712.1"/>
    </source>
</evidence>
<name>A0ACD0P6T4_9BASI</name>
<gene>
    <name evidence="1" type="ORF">IE53DRAFT_383754</name>
</gene>
<protein>
    <submittedName>
        <fullName evidence="1">Uncharacterized protein</fullName>
    </submittedName>
</protein>
<accession>A0ACD0P6T4</accession>
<keyword evidence="2" id="KW-1185">Reference proteome</keyword>
<dbReference type="EMBL" id="KZ819712">
    <property type="protein sequence ID" value="PWN53712.1"/>
    <property type="molecule type" value="Genomic_DNA"/>
</dbReference>
<sequence>MYRAKSILFFSLSLSLSLSHTHTFRGSLLSIFRILHFLHLHVKFPSLTSIHSLFPGRKTFPNPMSFPVSFTPLPSPF</sequence>
<feature type="non-terminal residue" evidence="1">
    <location>
        <position position="77"/>
    </location>
</feature>
<reference evidence="1 2" key="1">
    <citation type="journal article" date="2018" name="Mol. Biol. Evol.">
        <title>Broad Genomic Sampling Reveals a Smut Pathogenic Ancestry of the Fungal Clade Ustilaginomycotina.</title>
        <authorList>
            <person name="Kijpornyongpan T."/>
            <person name="Mondo S.J."/>
            <person name="Barry K."/>
            <person name="Sandor L."/>
            <person name="Lee J."/>
            <person name="Lipzen A."/>
            <person name="Pangilinan J."/>
            <person name="LaButti K."/>
            <person name="Hainaut M."/>
            <person name="Henrissat B."/>
            <person name="Grigoriev I.V."/>
            <person name="Spatafora J.W."/>
            <person name="Aime M.C."/>
        </authorList>
    </citation>
    <scope>NUCLEOTIDE SEQUENCE [LARGE SCALE GENOMIC DNA]</scope>
    <source>
        <strain evidence="1 2">SA 807</strain>
    </source>
</reference>